<protein>
    <submittedName>
        <fullName evidence="2">Uncharacterized protein</fullName>
    </submittedName>
</protein>
<dbReference type="Proteomes" id="UP001151760">
    <property type="component" value="Unassembled WGS sequence"/>
</dbReference>
<dbReference type="PANTHER" id="PTHR46368">
    <property type="match status" value="1"/>
</dbReference>
<reference evidence="2" key="1">
    <citation type="journal article" date="2022" name="Int. J. Mol. Sci.">
        <title>Draft Genome of Tanacetum Coccineum: Genomic Comparison of Closely Related Tanacetum-Family Plants.</title>
        <authorList>
            <person name="Yamashiro T."/>
            <person name="Shiraishi A."/>
            <person name="Nakayama K."/>
            <person name="Satake H."/>
        </authorList>
    </citation>
    <scope>NUCLEOTIDE SEQUENCE</scope>
</reference>
<evidence type="ECO:0000313" key="3">
    <source>
        <dbReference type="Proteomes" id="UP001151760"/>
    </source>
</evidence>
<evidence type="ECO:0000256" key="1">
    <source>
        <dbReference type="SAM" id="MobiDB-lite"/>
    </source>
</evidence>
<feature type="region of interest" description="Disordered" evidence="1">
    <location>
        <begin position="448"/>
        <end position="467"/>
    </location>
</feature>
<name>A0ABQ4XH63_9ASTR</name>
<proteinExistence type="predicted"/>
<dbReference type="PANTHER" id="PTHR46368:SF18">
    <property type="entry name" value="OXIDOREDUCTASE, NAD(P)-BINDING DOMAIN SUPERFAMILY"/>
    <property type="match status" value="1"/>
</dbReference>
<accession>A0ABQ4XH63</accession>
<organism evidence="2 3">
    <name type="scientific">Tanacetum coccineum</name>
    <dbReference type="NCBI Taxonomy" id="301880"/>
    <lineage>
        <taxon>Eukaryota</taxon>
        <taxon>Viridiplantae</taxon>
        <taxon>Streptophyta</taxon>
        <taxon>Embryophyta</taxon>
        <taxon>Tracheophyta</taxon>
        <taxon>Spermatophyta</taxon>
        <taxon>Magnoliopsida</taxon>
        <taxon>eudicotyledons</taxon>
        <taxon>Gunneridae</taxon>
        <taxon>Pentapetalae</taxon>
        <taxon>asterids</taxon>
        <taxon>campanulids</taxon>
        <taxon>Asterales</taxon>
        <taxon>Asteraceae</taxon>
        <taxon>Asteroideae</taxon>
        <taxon>Anthemideae</taxon>
        <taxon>Anthemidinae</taxon>
        <taxon>Tanacetum</taxon>
    </lineage>
</organism>
<evidence type="ECO:0000313" key="2">
    <source>
        <dbReference type="EMBL" id="GJS64624.1"/>
    </source>
</evidence>
<gene>
    <name evidence="2" type="ORF">Tco_0679188</name>
</gene>
<dbReference type="Gene3D" id="3.30.360.10">
    <property type="entry name" value="Dihydrodipicolinate Reductase, domain 2"/>
    <property type="match status" value="1"/>
</dbReference>
<comment type="caution">
    <text evidence="2">The sequence shown here is derived from an EMBL/GenBank/DDBJ whole genome shotgun (WGS) entry which is preliminary data.</text>
</comment>
<keyword evidence="3" id="KW-1185">Reference proteome</keyword>
<sequence length="467" mass="51178">MGKGLLGPSGESGGTLDGRFGEYCGGNGGIDGSMFGVGEEKDELMGVMGGGLLARRSMVSNARRGVEDIDQGVGSTSGIRACALRNFDLGVMELENSQNNALAKLPMLKLGEYEMWEIRIKQYFQIQDYALWEVIENGNFLVHIPVTSTETGPSTGLKMIVPSTAEEKICKKNDVKARSLLLMALPNEHQLTFDQYVDAQSMFAAIKALAKLSSRLSRWKLKTLSIGRLTLIKYMLSSLPLYYMSSFKVPKGVLSKMESIRRNFFNGVENAEKKMYLISWNKFLASKQNGGLGFSSFFASKQNGVLGVSSFFFNVARIAVFTFAADHGFLENDIRVKPNLDALGALGDARWYSEVIMSCGAALQWEDGKVATFHCSFLANRTMSITASGTKGSLHIDDYVIPFEEKQCSFSTLTESGFTELVTGRVPLTSQHTIMTNLPQEALRLKGVRGGKPTSTSTPHQFSPSSH</sequence>
<dbReference type="EMBL" id="BQNB010009518">
    <property type="protein sequence ID" value="GJS64624.1"/>
    <property type="molecule type" value="Genomic_DNA"/>
</dbReference>
<dbReference type="SUPFAM" id="SSF55347">
    <property type="entry name" value="Glyceraldehyde-3-phosphate dehydrogenase-like, C-terminal domain"/>
    <property type="match status" value="1"/>
</dbReference>
<reference evidence="2" key="2">
    <citation type="submission" date="2022-01" db="EMBL/GenBank/DDBJ databases">
        <authorList>
            <person name="Yamashiro T."/>
            <person name="Shiraishi A."/>
            <person name="Satake H."/>
            <person name="Nakayama K."/>
        </authorList>
    </citation>
    <scope>NUCLEOTIDE SEQUENCE</scope>
</reference>
<feature type="compositionally biased region" description="Polar residues" evidence="1">
    <location>
        <begin position="453"/>
        <end position="467"/>
    </location>
</feature>